<comment type="caution">
    <text evidence="1">The sequence shown here is derived from an EMBL/GenBank/DDBJ whole genome shotgun (WGS) entry which is preliminary data.</text>
</comment>
<reference evidence="2" key="1">
    <citation type="journal article" date="2022" name="Mol. Ecol. Resour.">
        <title>The genomes of chicory, endive, great burdock and yacon provide insights into Asteraceae palaeo-polyploidization history and plant inulin production.</title>
        <authorList>
            <person name="Fan W."/>
            <person name="Wang S."/>
            <person name="Wang H."/>
            <person name="Wang A."/>
            <person name="Jiang F."/>
            <person name="Liu H."/>
            <person name="Zhao H."/>
            <person name="Xu D."/>
            <person name="Zhang Y."/>
        </authorList>
    </citation>
    <scope>NUCLEOTIDE SEQUENCE [LARGE SCALE GENOMIC DNA]</scope>
    <source>
        <strain evidence="2">cv. Punajuju</strain>
    </source>
</reference>
<dbReference type="Proteomes" id="UP001055811">
    <property type="component" value="Linkage Group LG06"/>
</dbReference>
<sequence length="162" mass="18334">MNTRGMFLVLVAMVVLITPSKARVFPPMPPLVPIIPISHEMVVHEEDLPQLFDDQVIFDLGKYDEFVHLFDNSISPSNAPAPTPVPEPAHKHKHNHKHHHKHEDEDHHHKHEHGDHHHKHEHKDHVLAPSIPTSSHNAHNEPHVLAPSIPTSAPALAPFIMH</sequence>
<evidence type="ECO:0000313" key="1">
    <source>
        <dbReference type="EMBL" id="KAI3722960.1"/>
    </source>
</evidence>
<name>A0ACB9BLQ5_CICIN</name>
<proteinExistence type="predicted"/>
<evidence type="ECO:0000313" key="2">
    <source>
        <dbReference type="Proteomes" id="UP001055811"/>
    </source>
</evidence>
<organism evidence="1 2">
    <name type="scientific">Cichorium intybus</name>
    <name type="common">Chicory</name>
    <dbReference type="NCBI Taxonomy" id="13427"/>
    <lineage>
        <taxon>Eukaryota</taxon>
        <taxon>Viridiplantae</taxon>
        <taxon>Streptophyta</taxon>
        <taxon>Embryophyta</taxon>
        <taxon>Tracheophyta</taxon>
        <taxon>Spermatophyta</taxon>
        <taxon>Magnoliopsida</taxon>
        <taxon>eudicotyledons</taxon>
        <taxon>Gunneridae</taxon>
        <taxon>Pentapetalae</taxon>
        <taxon>asterids</taxon>
        <taxon>campanulids</taxon>
        <taxon>Asterales</taxon>
        <taxon>Asteraceae</taxon>
        <taxon>Cichorioideae</taxon>
        <taxon>Cichorieae</taxon>
        <taxon>Cichoriinae</taxon>
        <taxon>Cichorium</taxon>
    </lineage>
</organism>
<keyword evidence="2" id="KW-1185">Reference proteome</keyword>
<accession>A0ACB9BLQ5</accession>
<reference evidence="1 2" key="2">
    <citation type="journal article" date="2022" name="Mol. Ecol. Resour.">
        <title>The genomes of chicory, endive, great burdock and yacon provide insights into Asteraceae paleo-polyploidization history and plant inulin production.</title>
        <authorList>
            <person name="Fan W."/>
            <person name="Wang S."/>
            <person name="Wang H."/>
            <person name="Wang A."/>
            <person name="Jiang F."/>
            <person name="Liu H."/>
            <person name="Zhao H."/>
            <person name="Xu D."/>
            <person name="Zhang Y."/>
        </authorList>
    </citation>
    <scope>NUCLEOTIDE SEQUENCE [LARGE SCALE GENOMIC DNA]</scope>
    <source>
        <strain evidence="2">cv. Punajuju</strain>
        <tissue evidence="1">Leaves</tissue>
    </source>
</reference>
<gene>
    <name evidence="1" type="ORF">L2E82_34202</name>
</gene>
<protein>
    <submittedName>
        <fullName evidence="1">Uncharacterized protein</fullName>
    </submittedName>
</protein>
<dbReference type="EMBL" id="CM042014">
    <property type="protein sequence ID" value="KAI3722960.1"/>
    <property type="molecule type" value="Genomic_DNA"/>
</dbReference>